<reference evidence="1" key="1">
    <citation type="submission" date="2021-02" db="EMBL/GenBank/DDBJ databases">
        <authorList>
            <person name="Dougan E. K."/>
            <person name="Rhodes N."/>
            <person name="Thang M."/>
            <person name="Chan C."/>
        </authorList>
    </citation>
    <scope>NUCLEOTIDE SEQUENCE</scope>
</reference>
<keyword evidence="2" id="KW-1185">Reference proteome</keyword>
<dbReference type="SUPFAM" id="SSF50156">
    <property type="entry name" value="PDZ domain-like"/>
    <property type="match status" value="1"/>
</dbReference>
<evidence type="ECO:0000313" key="1">
    <source>
        <dbReference type="EMBL" id="CAE7254132.1"/>
    </source>
</evidence>
<organism evidence="1 2">
    <name type="scientific">Symbiodinium natans</name>
    <dbReference type="NCBI Taxonomy" id="878477"/>
    <lineage>
        <taxon>Eukaryota</taxon>
        <taxon>Sar</taxon>
        <taxon>Alveolata</taxon>
        <taxon>Dinophyceae</taxon>
        <taxon>Suessiales</taxon>
        <taxon>Symbiodiniaceae</taxon>
        <taxon>Symbiodinium</taxon>
    </lineage>
</organism>
<evidence type="ECO:0008006" key="3">
    <source>
        <dbReference type="Google" id="ProtNLM"/>
    </source>
</evidence>
<dbReference type="Gene3D" id="1.25.10.10">
    <property type="entry name" value="Leucine-rich Repeat Variant"/>
    <property type="match status" value="1"/>
</dbReference>
<proteinExistence type="predicted"/>
<dbReference type="OrthoDB" id="10450397at2759"/>
<dbReference type="EMBL" id="CAJNDS010001280">
    <property type="protein sequence ID" value="CAE7254132.1"/>
    <property type="molecule type" value="Genomic_DNA"/>
</dbReference>
<protein>
    <recommendedName>
        <fullName evidence="3">PDZ domain-containing protein</fullName>
    </recommendedName>
</protein>
<dbReference type="AlphaFoldDB" id="A0A812MCI8"/>
<evidence type="ECO:0000313" key="2">
    <source>
        <dbReference type="Proteomes" id="UP000604046"/>
    </source>
</evidence>
<accession>A0A812MCI8</accession>
<dbReference type="SUPFAM" id="SSF48371">
    <property type="entry name" value="ARM repeat"/>
    <property type="match status" value="1"/>
</dbReference>
<dbReference type="InterPro" id="IPR036034">
    <property type="entry name" value="PDZ_sf"/>
</dbReference>
<dbReference type="Proteomes" id="UP000604046">
    <property type="component" value="Unassembled WGS sequence"/>
</dbReference>
<dbReference type="InterPro" id="IPR016024">
    <property type="entry name" value="ARM-type_fold"/>
</dbReference>
<dbReference type="InterPro" id="IPR011989">
    <property type="entry name" value="ARM-like"/>
</dbReference>
<sequence>MERHVRSVCDSQNRCRLLATRAELQPLRKLDTESLAAVIHQMVLQVTGLEEQAESQEREPWSLVWCMGTITDQCGDCGEQVFYDLAFANEVAAHIVVQLGGCRWTDEAGNEESVQTLRYPPSGWELGWFAANKSPCYWRRSTAQVSADFPGEIKAMGTERSYVFRAGGPPESIGMHLTEYGFISKVVSGSQAEEFGILASWQVIAVNGQSFERCPEYLRACRLGDKPFTVTVACCGVATLEDFGMIRRRDSRLHLPPEWAEVIKEARAGLSYYRNDQTGQCCEGTPLPQAQYPKSKDPEHEGRCGSALAMLAGAVTRSRPSRRPALVGLLRDFTHGLNEATRIRAIEALSCMAGDPDALRALASRKSDDSPSVTDALCTALEHWLRKDPGCQEARRLLRKHQEAVRARAEQYPNGVAFRIDMPGFVAGLLGHMDDMDGEDESD</sequence>
<name>A0A812MCI8_9DINO</name>
<gene>
    <name evidence="1" type="ORF">SNAT2548_LOCUS12830</name>
</gene>
<comment type="caution">
    <text evidence="1">The sequence shown here is derived from an EMBL/GenBank/DDBJ whole genome shotgun (WGS) entry which is preliminary data.</text>
</comment>